<accession>A0ABW5MP92</accession>
<name>A0ABW5MP92_9SPHI</name>
<comment type="subcellular location">
    <subcellularLocation>
        <location evidence="1">Cell outer membrane</location>
    </subcellularLocation>
</comment>
<proteinExistence type="inferred from homology"/>
<feature type="domain" description="RagB/SusD" evidence="6">
    <location>
        <begin position="331"/>
        <end position="405"/>
    </location>
</feature>
<keyword evidence="4" id="KW-0472">Membrane</keyword>
<comment type="similarity">
    <text evidence="2">Belongs to the SusD family.</text>
</comment>
<evidence type="ECO:0000259" key="6">
    <source>
        <dbReference type="Pfam" id="PF07980"/>
    </source>
</evidence>
<evidence type="ECO:0000256" key="1">
    <source>
        <dbReference type="ARBA" id="ARBA00004442"/>
    </source>
</evidence>
<gene>
    <name evidence="8" type="ORF">ACFSR6_17000</name>
</gene>
<sequence>MKKLIYIILPLLLVIFSCKKFLDEKSDRSLAIAETLADQQSLLDHYQVLNQADGNAMEMSSTDFYLTDADFSSRLENERNMYTWQRANIFLPDLNEWGNNYRALYRANSVIENLAKIPRIASNAPQWDNVSGQAYFYRAKFILKSLFVWAPAYDAASAGTDLGVPLREGTDFNVPSFRASVEEGYAQVLADLKVSIRCLPPVAVHVIRPSKAAAFGLLARALLSMRRYNEAFLYADSSLQLKSELMDFNSLSPASALPIPRFNVEVLHDSFFTGVPLSNVRAKIDPQLIALYEPNDLRKVIFFNDNKNGTYGFKGSYEGSTTFFGGIAVDEVLLMRAECLARMNRLPEALADLNKLLRNRYKKNTFVDKQSSDQEVVKTMILTERRKELLMRGLRWPDVKRLNREGAGIIFNRVVKGINYSLTPNSTGFVLPIPEQVIELSGMPQNP</sequence>
<evidence type="ECO:0000313" key="8">
    <source>
        <dbReference type="EMBL" id="MFD2584205.1"/>
    </source>
</evidence>
<feature type="domain" description="SusD-like N-terminal" evidence="7">
    <location>
        <begin position="20"/>
        <end position="222"/>
    </location>
</feature>
<evidence type="ECO:0000256" key="4">
    <source>
        <dbReference type="ARBA" id="ARBA00023136"/>
    </source>
</evidence>
<dbReference type="Pfam" id="PF14322">
    <property type="entry name" value="SusD-like_3"/>
    <property type="match status" value="1"/>
</dbReference>
<evidence type="ECO:0000259" key="7">
    <source>
        <dbReference type="Pfam" id="PF14322"/>
    </source>
</evidence>
<dbReference type="InterPro" id="IPR012944">
    <property type="entry name" value="SusD_RagB_dom"/>
</dbReference>
<evidence type="ECO:0000256" key="3">
    <source>
        <dbReference type="ARBA" id="ARBA00022729"/>
    </source>
</evidence>
<dbReference type="InterPro" id="IPR033985">
    <property type="entry name" value="SusD-like_N"/>
</dbReference>
<keyword evidence="9" id="KW-1185">Reference proteome</keyword>
<dbReference type="PROSITE" id="PS51257">
    <property type="entry name" value="PROKAR_LIPOPROTEIN"/>
    <property type="match status" value="1"/>
</dbReference>
<organism evidence="8 9">
    <name type="scientific">Pedobacter vanadiisoli</name>
    <dbReference type="NCBI Taxonomy" id="1761975"/>
    <lineage>
        <taxon>Bacteria</taxon>
        <taxon>Pseudomonadati</taxon>
        <taxon>Bacteroidota</taxon>
        <taxon>Sphingobacteriia</taxon>
        <taxon>Sphingobacteriales</taxon>
        <taxon>Sphingobacteriaceae</taxon>
        <taxon>Pedobacter</taxon>
    </lineage>
</organism>
<dbReference type="InterPro" id="IPR011990">
    <property type="entry name" value="TPR-like_helical_dom_sf"/>
</dbReference>
<keyword evidence="5" id="KW-0998">Cell outer membrane</keyword>
<comment type="caution">
    <text evidence="8">The sequence shown here is derived from an EMBL/GenBank/DDBJ whole genome shotgun (WGS) entry which is preliminary data.</text>
</comment>
<evidence type="ECO:0000256" key="5">
    <source>
        <dbReference type="ARBA" id="ARBA00023237"/>
    </source>
</evidence>
<evidence type="ECO:0000256" key="2">
    <source>
        <dbReference type="ARBA" id="ARBA00006275"/>
    </source>
</evidence>
<dbReference type="Pfam" id="PF07980">
    <property type="entry name" value="SusD_RagB"/>
    <property type="match status" value="1"/>
</dbReference>
<dbReference type="Proteomes" id="UP001597461">
    <property type="component" value="Unassembled WGS sequence"/>
</dbReference>
<dbReference type="Gene3D" id="1.25.40.390">
    <property type="match status" value="2"/>
</dbReference>
<protein>
    <submittedName>
        <fullName evidence="8">RagB/SusD family nutrient uptake outer membrane protein</fullName>
    </submittedName>
</protein>
<dbReference type="RefSeq" id="WP_379080993.1">
    <property type="nucleotide sequence ID" value="NZ_JBHULL010000015.1"/>
</dbReference>
<evidence type="ECO:0000313" key="9">
    <source>
        <dbReference type="Proteomes" id="UP001597461"/>
    </source>
</evidence>
<reference evidence="9" key="1">
    <citation type="journal article" date="2019" name="Int. J. Syst. Evol. Microbiol.">
        <title>The Global Catalogue of Microorganisms (GCM) 10K type strain sequencing project: providing services to taxonomists for standard genome sequencing and annotation.</title>
        <authorList>
            <consortium name="The Broad Institute Genomics Platform"/>
            <consortium name="The Broad Institute Genome Sequencing Center for Infectious Disease"/>
            <person name="Wu L."/>
            <person name="Ma J."/>
        </authorList>
    </citation>
    <scope>NUCLEOTIDE SEQUENCE [LARGE SCALE GENOMIC DNA]</scope>
    <source>
        <strain evidence="9">KCTC 42866</strain>
    </source>
</reference>
<dbReference type="SUPFAM" id="SSF48452">
    <property type="entry name" value="TPR-like"/>
    <property type="match status" value="1"/>
</dbReference>
<dbReference type="EMBL" id="JBHULL010000015">
    <property type="protein sequence ID" value="MFD2584205.1"/>
    <property type="molecule type" value="Genomic_DNA"/>
</dbReference>
<keyword evidence="3" id="KW-0732">Signal</keyword>